<evidence type="ECO:0000313" key="3">
    <source>
        <dbReference type="Proteomes" id="UP001283341"/>
    </source>
</evidence>
<proteinExistence type="predicted"/>
<name>A0AAE0M0M0_9PEZI</name>
<dbReference type="EMBL" id="JAUEDM010000006">
    <property type="protein sequence ID" value="KAK3314717.1"/>
    <property type="molecule type" value="Genomic_DNA"/>
</dbReference>
<comment type="caution">
    <text evidence="2">The sequence shown here is derived from an EMBL/GenBank/DDBJ whole genome shotgun (WGS) entry which is preliminary data.</text>
</comment>
<organism evidence="2 3">
    <name type="scientific">Apodospora peruviana</name>
    <dbReference type="NCBI Taxonomy" id="516989"/>
    <lineage>
        <taxon>Eukaryota</taxon>
        <taxon>Fungi</taxon>
        <taxon>Dikarya</taxon>
        <taxon>Ascomycota</taxon>
        <taxon>Pezizomycotina</taxon>
        <taxon>Sordariomycetes</taxon>
        <taxon>Sordariomycetidae</taxon>
        <taxon>Sordariales</taxon>
        <taxon>Lasiosphaeriaceae</taxon>
        <taxon>Apodospora</taxon>
    </lineage>
</organism>
<evidence type="ECO:0000256" key="1">
    <source>
        <dbReference type="SAM" id="Phobius"/>
    </source>
</evidence>
<keyword evidence="1" id="KW-0472">Membrane</keyword>
<keyword evidence="3" id="KW-1185">Reference proteome</keyword>
<evidence type="ECO:0000313" key="2">
    <source>
        <dbReference type="EMBL" id="KAK3314717.1"/>
    </source>
</evidence>
<dbReference type="Proteomes" id="UP001283341">
    <property type="component" value="Unassembled WGS sequence"/>
</dbReference>
<accession>A0AAE0M0M0</accession>
<protein>
    <submittedName>
        <fullName evidence="2">Uncharacterized protein</fullName>
    </submittedName>
</protein>
<dbReference type="AlphaFoldDB" id="A0AAE0M0M0"/>
<feature type="transmembrane region" description="Helical" evidence="1">
    <location>
        <begin position="12"/>
        <end position="32"/>
    </location>
</feature>
<reference evidence="2" key="2">
    <citation type="submission" date="2023-06" db="EMBL/GenBank/DDBJ databases">
        <authorList>
            <consortium name="Lawrence Berkeley National Laboratory"/>
            <person name="Haridas S."/>
            <person name="Hensen N."/>
            <person name="Bonometti L."/>
            <person name="Westerberg I."/>
            <person name="Brannstrom I.O."/>
            <person name="Guillou S."/>
            <person name="Cros-Aarteil S."/>
            <person name="Calhoun S."/>
            <person name="Kuo A."/>
            <person name="Mondo S."/>
            <person name="Pangilinan J."/>
            <person name="Riley R."/>
            <person name="Labutti K."/>
            <person name="Andreopoulos B."/>
            <person name="Lipzen A."/>
            <person name="Chen C."/>
            <person name="Yanf M."/>
            <person name="Daum C."/>
            <person name="Ng V."/>
            <person name="Clum A."/>
            <person name="Steindorff A."/>
            <person name="Ohm R."/>
            <person name="Martin F."/>
            <person name="Silar P."/>
            <person name="Natvig D."/>
            <person name="Lalanne C."/>
            <person name="Gautier V."/>
            <person name="Ament-Velasquez S.L."/>
            <person name="Kruys A."/>
            <person name="Hutchinson M.I."/>
            <person name="Powell A.J."/>
            <person name="Barry K."/>
            <person name="Miller A.N."/>
            <person name="Grigoriev I.V."/>
            <person name="Debuchy R."/>
            <person name="Gladieux P."/>
            <person name="Thoren M.H."/>
            <person name="Johannesson H."/>
        </authorList>
    </citation>
    <scope>NUCLEOTIDE SEQUENCE</scope>
    <source>
        <strain evidence="2">CBS 118394</strain>
    </source>
</reference>
<feature type="transmembrane region" description="Helical" evidence="1">
    <location>
        <begin position="53"/>
        <end position="74"/>
    </location>
</feature>
<reference evidence="2" key="1">
    <citation type="journal article" date="2023" name="Mol. Phylogenet. Evol.">
        <title>Genome-scale phylogeny and comparative genomics of the fungal order Sordariales.</title>
        <authorList>
            <person name="Hensen N."/>
            <person name="Bonometti L."/>
            <person name="Westerberg I."/>
            <person name="Brannstrom I.O."/>
            <person name="Guillou S."/>
            <person name="Cros-Aarteil S."/>
            <person name="Calhoun S."/>
            <person name="Haridas S."/>
            <person name="Kuo A."/>
            <person name="Mondo S."/>
            <person name="Pangilinan J."/>
            <person name="Riley R."/>
            <person name="LaButti K."/>
            <person name="Andreopoulos B."/>
            <person name="Lipzen A."/>
            <person name="Chen C."/>
            <person name="Yan M."/>
            <person name="Daum C."/>
            <person name="Ng V."/>
            <person name="Clum A."/>
            <person name="Steindorff A."/>
            <person name="Ohm R.A."/>
            <person name="Martin F."/>
            <person name="Silar P."/>
            <person name="Natvig D.O."/>
            <person name="Lalanne C."/>
            <person name="Gautier V."/>
            <person name="Ament-Velasquez S.L."/>
            <person name="Kruys A."/>
            <person name="Hutchinson M.I."/>
            <person name="Powell A.J."/>
            <person name="Barry K."/>
            <person name="Miller A.N."/>
            <person name="Grigoriev I.V."/>
            <person name="Debuchy R."/>
            <person name="Gladieux P."/>
            <person name="Hiltunen Thoren M."/>
            <person name="Johannesson H."/>
        </authorList>
    </citation>
    <scope>NUCLEOTIDE SEQUENCE</scope>
    <source>
        <strain evidence="2">CBS 118394</strain>
    </source>
</reference>
<keyword evidence="1" id="KW-0812">Transmembrane</keyword>
<sequence>MDFLYISSYRVVHIYGTGTSLGFSAALFALMDKKEAFWLAGKEILGRLEKRKISLFLLCLVLAYRLFLFTPISVHSPFFSPGMTGSRLIAKDGQSRAHLVSFTVNNTLYI</sequence>
<gene>
    <name evidence="2" type="ORF">B0H66DRAFT_563457</name>
</gene>
<keyword evidence="1" id="KW-1133">Transmembrane helix</keyword>